<keyword evidence="3" id="KW-1185">Reference proteome</keyword>
<evidence type="ECO:0000313" key="2">
    <source>
        <dbReference type="EMBL" id="SEM17501.1"/>
    </source>
</evidence>
<dbReference type="GO" id="GO:0008610">
    <property type="term" value="P:lipid biosynthetic process"/>
    <property type="evidence" value="ECO:0007669"/>
    <property type="project" value="UniProtKB-ARBA"/>
</dbReference>
<dbReference type="GO" id="GO:0031177">
    <property type="term" value="F:phosphopantetheine binding"/>
    <property type="evidence" value="ECO:0007669"/>
    <property type="project" value="TreeGrafter"/>
</dbReference>
<dbReference type="EMBL" id="FOAW01000025">
    <property type="protein sequence ID" value="SEM17501.1"/>
    <property type="molecule type" value="Genomic_DNA"/>
</dbReference>
<dbReference type="RefSeq" id="WP_072753085.1">
    <property type="nucleotide sequence ID" value="NZ_FOAW01000025.1"/>
</dbReference>
<reference evidence="3" key="1">
    <citation type="submission" date="2016-10" db="EMBL/GenBank/DDBJ databases">
        <authorList>
            <person name="Varghese N."/>
            <person name="Submissions S."/>
        </authorList>
    </citation>
    <scope>NUCLEOTIDE SEQUENCE [LARGE SCALE GENOMIC DNA]</scope>
    <source>
        <strain evidence="3">DSM 44675</strain>
    </source>
</reference>
<sequence>MEFTELSDYPISAGTLTEWLPSAPFDGGSSPWFDDPRPASYVHEARLRQAARTTGPEHGSWLGIAFEIAGQLDSAALARALNEWIDRHEALRSHASISPTTGEVSRHTIDTGRVRVAARSHGYRSSGAQNHADLAQLFDGCTSPLSWPSYAFATLVPPGPDDRFTVFLAADHAIIDGLSVVIVAQEIEALYRQARDGVGADLFPVGSYVDFGARERDGAAELDPGHPVVELWRSTLDQCGGALPEFPLDLGDADPGPVPQSGVSAWALDADGADAFTLACRKLGHSFFAGTLACLGIVGAELAGEPRFEAVTPMHTRNDPRLAASVGWYVGLGPICFDVRGARSFGELAARAQEQIAAAKPAARYPYERVSEVLTTAARPRFVVSYMDLRFVPAATQWQQWNARALRSKQYEHDVHIWVNRTPRGVNIAARYPDTHEAAANVRRYLGRLRNLMEEVVGTGTCGLPDHITR</sequence>
<dbReference type="GO" id="GO:0009366">
    <property type="term" value="C:enterobactin synthetase complex"/>
    <property type="evidence" value="ECO:0007669"/>
    <property type="project" value="TreeGrafter"/>
</dbReference>
<accession>A0A1H7W7N4</accession>
<dbReference type="GO" id="GO:0005829">
    <property type="term" value="C:cytosol"/>
    <property type="evidence" value="ECO:0007669"/>
    <property type="project" value="TreeGrafter"/>
</dbReference>
<dbReference type="SUPFAM" id="SSF52777">
    <property type="entry name" value="CoA-dependent acyltransferases"/>
    <property type="match status" value="2"/>
</dbReference>
<dbReference type="Pfam" id="PF00668">
    <property type="entry name" value="Condensation"/>
    <property type="match status" value="1"/>
</dbReference>
<dbReference type="PANTHER" id="PTHR45527:SF1">
    <property type="entry name" value="FATTY ACID SYNTHASE"/>
    <property type="match status" value="1"/>
</dbReference>
<dbReference type="GO" id="GO:0043041">
    <property type="term" value="P:amino acid activation for nonribosomal peptide biosynthetic process"/>
    <property type="evidence" value="ECO:0007669"/>
    <property type="project" value="TreeGrafter"/>
</dbReference>
<feature type="domain" description="Condensation" evidence="1">
    <location>
        <begin position="63"/>
        <end position="457"/>
    </location>
</feature>
<dbReference type="OrthoDB" id="9789603at2"/>
<name>A0A1H7W7N4_9NOCA</name>
<evidence type="ECO:0000259" key="1">
    <source>
        <dbReference type="Pfam" id="PF00668"/>
    </source>
</evidence>
<dbReference type="GO" id="GO:0047527">
    <property type="term" value="F:2,3-dihydroxybenzoate-serine ligase activity"/>
    <property type="evidence" value="ECO:0007669"/>
    <property type="project" value="TreeGrafter"/>
</dbReference>
<dbReference type="GO" id="GO:0009239">
    <property type="term" value="P:enterobactin biosynthetic process"/>
    <property type="evidence" value="ECO:0007669"/>
    <property type="project" value="TreeGrafter"/>
</dbReference>
<dbReference type="InterPro" id="IPR001242">
    <property type="entry name" value="Condensation_dom"/>
</dbReference>
<dbReference type="AlphaFoldDB" id="A0A1H7W7N4"/>
<dbReference type="InterPro" id="IPR023213">
    <property type="entry name" value="CAT-like_dom_sf"/>
</dbReference>
<dbReference type="Proteomes" id="UP000198677">
    <property type="component" value="Unassembled WGS sequence"/>
</dbReference>
<proteinExistence type="predicted"/>
<organism evidence="2 3">
    <name type="scientific">Rhodococcus maanshanensis</name>
    <dbReference type="NCBI Taxonomy" id="183556"/>
    <lineage>
        <taxon>Bacteria</taxon>
        <taxon>Bacillati</taxon>
        <taxon>Actinomycetota</taxon>
        <taxon>Actinomycetes</taxon>
        <taxon>Mycobacteriales</taxon>
        <taxon>Nocardiaceae</taxon>
        <taxon>Rhodococcus</taxon>
    </lineage>
</organism>
<dbReference type="Gene3D" id="3.30.559.10">
    <property type="entry name" value="Chloramphenicol acetyltransferase-like domain"/>
    <property type="match status" value="1"/>
</dbReference>
<evidence type="ECO:0000313" key="3">
    <source>
        <dbReference type="Proteomes" id="UP000198677"/>
    </source>
</evidence>
<protein>
    <submittedName>
        <fullName evidence="2">Condensation domain-containing protein</fullName>
    </submittedName>
</protein>
<dbReference type="Gene3D" id="3.30.559.30">
    <property type="entry name" value="Nonribosomal peptide synthetase, condensation domain"/>
    <property type="match status" value="1"/>
</dbReference>
<dbReference type="PANTHER" id="PTHR45527">
    <property type="entry name" value="NONRIBOSOMAL PEPTIDE SYNTHETASE"/>
    <property type="match status" value="1"/>
</dbReference>
<gene>
    <name evidence="2" type="ORF">SAMN05444583_12526</name>
</gene>